<name>A0A8J4EH67_9ACTN</name>
<keyword evidence="2" id="KW-1185">Reference proteome</keyword>
<evidence type="ECO:0000313" key="2">
    <source>
        <dbReference type="Proteomes" id="UP000635606"/>
    </source>
</evidence>
<comment type="caution">
    <text evidence="1">The sequence shown here is derived from an EMBL/GenBank/DDBJ whole genome shotgun (WGS) entry which is preliminary data.</text>
</comment>
<sequence>MDGVPNVAVVNPRSHVVIRQKARMAGPTVQVLVTEIDHRWLAFDLRDEEDDAECLDAVSSPFPAAGPARSAATQP</sequence>
<evidence type="ECO:0000313" key="1">
    <source>
        <dbReference type="EMBL" id="GIJ75520.1"/>
    </source>
</evidence>
<reference evidence="1" key="1">
    <citation type="submission" date="2021-01" db="EMBL/GenBank/DDBJ databases">
        <title>Whole genome shotgun sequence of Virgisporangium ochraceum NBRC 16418.</title>
        <authorList>
            <person name="Komaki H."/>
            <person name="Tamura T."/>
        </authorList>
    </citation>
    <scope>NUCLEOTIDE SEQUENCE</scope>
    <source>
        <strain evidence="1">NBRC 16418</strain>
    </source>
</reference>
<dbReference type="AlphaFoldDB" id="A0A8J4EH67"/>
<proteinExistence type="predicted"/>
<accession>A0A8J4EH67</accession>
<organism evidence="1 2">
    <name type="scientific">Virgisporangium ochraceum</name>
    <dbReference type="NCBI Taxonomy" id="65505"/>
    <lineage>
        <taxon>Bacteria</taxon>
        <taxon>Bacillati</taxon>
        <taxon>Actinomycetota</taxon>
        <taxon>Actinomycetes</taxon>
        <taxon>Micromonosporales</taxon>
        <taxon>Micromonosporaceae</taxon>
        <taxon>Virgisporangium</taxon>
    </lineage>
</organism>
<dbReference type="EMBL" id="BOPH01000165">
    <property type="protein sequence ID" value="GIJ75520.1"/>
    <property type="molecule type" value="Genomic_DNA"/>
</dbReference>
<dbReference type="Proteomes" id="UP000635606">
    <property type="component" value="Unassembled WGS sequence"/>
</dbReference>
<gene>
    <name evidence="1" type="ORF">Voc01_104370</name>
</gene>
<protein>
    <submittedName>
        <fullName evidence="1">Uncharacterized protein</fullName>
    </submittedName>
</protein>